<protein>
    <submittedName>
        <fullName evidence="1 2">Uncharacterized protein</fullName>
    </submittedName>
</protein>
<dbReference type="Proteomes" id="UP000006727">
    <property type="component" value="Chromosome 2"/>
</dbReference>
<dbReference type="EnsemblPlants" id="Pp3c2_26260V3.1">
    <property type="protein sequence ID" value="PAC:32933850.CDS.1"/>
    <property type="gene ID" value="Pp3c2_26260"/>
</dbReference>
<evidence type="ECO:0000313" key="3">
    <source>
        <dbReference type="Proteomes" id="UP000006727"/>
    </source>
</evidence>
<organism evidence="1">
    <name type="scientific">Physcomitrium patens</name>
    <name type="common">Spreading-leaved earth moss</name>
    <name type="synonym">Physcomitrella patens</name>
    <dbReference type="NCBI Taxonomy" id="3218"/>
    <lineage>
        <taxon>Eukaryota</taxon>
        <taxon>Viridiplantae</taxon>
        <taxon>Streptophyta</taxon>
        <taxon>Embryophyta</taxon>
        <taxon>Bryophyta</taxon>
        <taxon>Bryophytina</taxon>
        <taxon>Bryopsida</taxon>
        <taxon>Funariidae</taxon>
        <taxon>Funariales</taxon>
        <taxon>Funariaceae</taxon>
        <taxon>Physcomitrium</taxon>
    </lineage>
</organism>
<proteinExistence type="predicted"/>
<evidence type="ECO:0000313" key="2">
    <source>
        <dbReference type="EnsemblPlants" id="PAC:32933850.CDS.1"/>
    </source>
</evidence>
<accession>A0A2K1L336</accession>
<dbReference type="EMBL" id="ABEU02000002">
    <property type="protein sequence ID" value="PNR60426.1"/>
    <property type="molecule type" value="Genomic_DNA"/>
</dbReference>
<sequence length="89" mass="9887">MRSHPVSSLLSVSVKDGMLRFGHLLDADLTNRLGGETPPMLSCFGSTHELSLDTEETVLKLRRTGAIFLDFVWKVNLLERIIAKCTNSV</sequence>
<dbReference type="Gramene" id="Pp3c2_26260V3.1">
    <property type="protein sequence ID" value="PAC:32933850.CDS.1"/>
    <property type="gene ID" value="Pp3c2_26260"/>
</dbReference>
<gene>
    <name evidence="1" type="ORF">PHYPA_003219</name>
</gene>
<reference evidence="2" key="3">
    <citation type="submission" date="2020-12" db="UniProtKB">
        <authorList>
            <consortium name="EnsemblPlants"/>
        </authorList>
    </citation>
    <scope>IDENTIFICATION</scope>
</reference>
<evidence type="ECO:0000313" key="1">
    <source>
        <dbReference type="EMBL" id="PNR60426.1"/>
    </source>
</evidence>
<dbReference type="AlphaFoldDB" id="A0A2K1L336"/>
<reference evidence="1 3" key="1">
    <citation type="journal article" date="2008" name="Science">
        <title>The Physcomitrella genome reveals evolutionary insights into the conquest of land by plants.</title>
        <authorList>
            <person name="Rensing S."/>
            <person name="Lang D."/>
            <person name="Zimmer A."/>
            <person name="Terry A."/>
            <person name="Salamov A."/>
            <person name="Shapiro H."/>
            <person name="Nishiyama T."/>
            <person name="Perroud P.-F."/>
            <person name="Lindquist E."/>
            <person name="Kamisugi Y."/>
            <person name="Tanahashi T."/>
            <person name="Sakakibara K."/>
            <person name="Fujita T."/>
            <person name="Oishi K."/>
            <person name="Shin-I T."/>
            <person name="Kuroki Y."/>
            <person name="Toyoda A."/>
            <person name="Suzuki Y."/>
            <person name="Hashimoto A."/>
            <person name="Yamaguchi K."/>
            <person name="Sugano A."/>
            <person name="Kohara Y."/>
            <person name="Fujiyama A."/>
            <person name="Anterola A."/>
            <person name="Aoki S."/>
            <person name="Ashton N."/>
            <person name="Barbazuk W.B."/>
            <person name="Barker E."/>
            <person name="Bennetzen J."/>
            <person name="Bezanilla M."/>
            <person name="Blankenship R."/>
            <person name="Cho S.H."/>
            <person name="Dutcher S."/>
            <person name="Estelle M."/>
            <person name="Fawcett J.A."/>
            <person name="Gundlach H."/>
            <person name="Hanada K."/>
            <person name="Heyl A."/>
            <person name="Hicks K.A."/>
            <person name="Hugh J."/>
            <person name="Lohr M."/>
            <person name="Mayer K."/>
            <person name="Melkozernov A."/>
            <person name="Murata T."/>
            <person name="Nelson D."/>
            <person name="Pils B."/>
            <person name="Prigge M."/>
            <person name="Reiss B."/>
            <person name="Renner T."/>
            <person name="Rombauts S."/>
            <person name="Rushton P."/>
            <person name="Sanderfoot A."/>
            <person name="Schween G."/>
            <person name="Shiu S.-H."/>
            <person name="Stueber K."/>
            <person name="Theodoulou F.L."/>
            <person name="Tu H."/>
            <person name="Van de Peer Y."/>
            <person name="Verrier P.J."/>
            <person name="Waters E."/>
            <person name="Wood A."/>
            <person name="Yang L."/>
            <person name="Cove D."/>
            <person name="Cuming A."/>
            <person name="Hasebe M."/>
            <person name="Lucas S."/>
            <person name="Mishler D.B."/>
            <person name="Reski R."/>
            <person name="Grigoriev I."/>
            <person name="Quatrano R.S."/>
            <person name="Boore J.L."/>
        </authorList>
    </citation>
    <scope>NUCLEOTIDE SEQUENCE [LARGE SCALE GENOMIC DNA]</scope>
    <source>
        <strain evidence="2 3">cv. Gransden 2004</strain>
    </source>
</reference>
<name>A0A2K1L336_PHYPA</name>
<reference evidence="1 3" key="2">
    <citation type="journal article" date="2018" name="Plant J.">
        <title>The Physcomitrella patens chromosome-scale assembly reveals moss genome structure and evolution.</title>
        <authorList>
            <person name="Lang D."/>
            <person name="Ullrich K.K."/>
            <person name="Murat F."/>
            <person name="Fuchs J."/>
            <person name="Jenkins J."/>
            <person name="Haas F.B."/>
            <person name="Piednoel M."/>
            <person name="Gundlach H."/>
            <person name="Van Bel M."/>
            <person name="Meyberg R."/>
            <person name="Vives C."/>
            <person name="Morata J."/>
            <person name="Symeonidi A."/>
            <person name="Hiss M."/>
            <person name="Muchero W."/>
            <person name="Kamisugi Y."/>
            <person name="Saleh O."/>
            <person name="Blanc G."/>
            <person name="Decker E.L."/>
            <person name="van Gessel N."/>
            <person name="Grimwood J."/>
            <person name="Hayes R.D."/>
            <person name="Graham S.W."/>
            <person name="Gunter L.E."/>
            <person name="McDaniel S.F."/>
            <person name="Hoernstein S.N.W."/>
            <person name="Larsson A."/>
            <person name="Li F.W."/>
            <person name="Perroud P.F."/>
            <person name="Phillips J."/>
            <person name="Ranjan P."/>
            <person name="Rokshar D.S."/>
            <person name="Rothfels C.J."/>
            <person name="Schneider L."/>
            <person name="Shu S."/>
            <person name="Stevenson D.W."/>
            <person name="Thummler F."/>
            <person name="Tillich M."/>
            <person name="Villarreal Aguilar J.C."/>
            <person name="Widiez T."/>
            <person name="Wong G.K."/>
            <person name="Wymore A."/>
            <person name="Zhang Y."/>
            <person name="Zimmer A.D."/>
            <person name="Quatrano R.S."/>
            <person name="Mayer K.F.X."/>
            <person name="Goodstein D."/>
            <person name="Casacuberta J.M."/>
            <person name="Vandepoele K."/>
            <person name="Reski R."/>
            <person name="Cuming A.C."/>
            <person name="Tuskan G.A."/>
            <person name="Maumus F."/>
            <person name="Salse J."/>
            <person name="Schmutz J."/>
            <person name="Rensing S.A."/>
        </authorList>
    </citation>
    <scope>NUCLEOTIDE SEQUENCE [LARGE SCALE GENOMIC DNA]</scope>
    <source>
        <strain evidence="2 3">cv. Gransden 2004</strain>
    </source>
</reference>
<dbReference type="InParanoid" id="A0A2K1L336"/>
<keyword evidence="3" id="KW-1185">Reference proteome</keyword>